<dbReference type="STRING" id="31246.A0A183PNU6"/>
<organism evidence="1 2">
    <name type="scientific">Schistosoma mattheei</name>
    <dbReference type="NCBI Taxonomy" id="31246"/>
    <lineage>
        <taxon>Eukaryota</taxon>
        <taxon>Metazoa</taxon>
        <taxon>Spiralia</taxon>
        <taxon>Lophotrochozoa</taxon>
        <taxon>Platyhelminthes</taxon>
        <taxon>Trematoda</taxon>
        <taxon>Digenea</taxon>
        <taxon>Strigeidida</taxon>
        <taxon>Schistosomatoidea</taxon>
        <taxon>Schistosomatidae</taxon>
        <taxon>Schistosoma</taxon>
    </lineage>
</organism>
<protein>
    <submittedName>
        <fullName evidence="1">Uncharacterized protein</fullName>
    </submittedName>
</protein>
<evidence type="ECO:0000313" key="2">
    <source>
        <dbReference type="Proteomes" id="UP000269396"/>
    </source>
</evidence>
<sequence length="125" mass="14099">MAIRQIKSGKATGSGNIPAESLKSDIEVTAGMLHVLFGKIWEEVQMPMDWNQGHLIKTLNKDPRKIRGITLLLVPEKVCDSVFEPDKNLVDAQLPDQKARFCKDRSCTDQVATLRIIVEQLVEWN</sequence>
<gene>
    <name evidence="1" type="ORF">SMTD_LOCUS16032</name>
</gene>
<proteinExistence type="predicted"/>
<reference evidence="1 2" key="1">
    <citation type="submission" date="2018-11" db="EMBL/GenBank/DDBJ databases">
        <authorList>
            <consortium name="Pathogen Informatics"/>
        </authorList>
    </citation>
    <scope>NUCLEOTIDE SEQUENCE [LARGE SCALE GENOMIC DNA]</scope>
    <source>
        <strain>Denwood</strain>
        <strain evidence="2">Zambia</strain>
    </source>
</reference>
<name>A0A183PNU6_9TREM</name>
<keyword evidence="2" id="KW-1185">Reference proteome</keyword>
<dbReference type="EMBL" id="UZAL01036634">
    <property type="protein sequence ID" value="VDP70198.1"/>
    <property type="molecule type" value="Genomic_DNA"/>
</dbReference>
<accession>A0A183PNU6</accession>
<dbReference type="AlphaFoldDB" id="A0A183PNU6"/>
<evidence type="ECO:0000313" key="1">
    <source>
        <dbReference type="EMBL" id="VDP70198.1"/>
    </source>
</evidence>
<dbReference type="Proteomes" id="UP000269396">
    <property type="component" value="Unassembled WGS sequence"/>
</dbReference>